<protein>
    <submittedName>
        <fullName evidence="3">ADP-heptose:LPS heptosyltransferase</fullName>
    </submittedName>
</protein>
<keyword evidence="1" id="KW-0328">Glycosyltransferase</keyword>
<sequence>MEHLLIIRFSAMGDVAMTVPIISALARQYPKLHITVLSRPFAGAFFKGLAPNVSFMGADLKHEYKGLLGLRKLSKRLQAKQFSGVADFHDVLRSKLLRYRFWLSGVPVASINKHRHERQQLTAREQKVLKPLPTSFDNYADVLKQLGYPIKYDFMSLFPSEGGDFSVLLSRIEAKEEGEQWIGIAPFAAHKGKMYPWEKMQHVIEKLIADDVHVRIFLFGGGEDELRKLDEFAARVPEVTNASRLLNELKEELILMSHLDVMVSMDSGNMHFASLVGTPVVSIWGATHPYAGFMGWHQRMENAVQMDLSCRPCSIFGNKPCFRGDYACMNLLDEATIIARVKAVIEERKVHEKSR</sequence>
<dbReference type="Pfam" id="PF01075">
    <property type="entry name" value="Glyco_transf_9"/>
    <property type="match status" value="1"/>
</dbReference>
<evidence type="ECO:0000256" key="2">
    <source>
        <dbReference type="ARBA" id="ARBA00022679"/>
    </source>
</evidence>
<dbReference type="STRING" id="28136.SAMN02745202_00489"/>
<gene>
    <name evidence="3" type="ORF">SAMN02745202_00489</name>
</gene>
<name>A0A1T4LQ70_9BACT</name>
<dbReference type="GO" id="GO:0008713">
    <property type="term" value="F:ADP-heptose-lipopolysaccharide heptosyltransferase activity"/>
    <property type="evidence" value="ECO:0007669"/>
    <property type="project" value="TreeGrafter"/>
</dbReference>
<dbReference type="RefSeq" id="WP_025069922.1">
    <property type="nucleotide sequence ID" value="NZ_FUXK01000004.1"/>
</dbReference>
<dbReference type="AlphaFoldDB" id="A0A1T4LQ70"/>
<evidence type="ECO:0000313" key="4">
    <source>
        <dbReference type="Proteomes" id="UP000190065"/>
    </source>
</evidence>
<accession>A0A1T4LQ70</accession>
<organism evidence="3 4">
    <name type="scientific">Segatella oulorum</name>
    <dbReference type="NCBI Taxonomy" id="28136"/>
    <lineage>
        <taxon>Bacteria</taxon>
        <taxon>Pseudomonadati</taxon>
        <taxon>Bacteroidota</taxon>
        <taxon>Bacteroidia</taxon>
        <taxon>Bacteroidales</taxon>
        <taxon>Prevotellaceae</taxon>
        <taxon>Segatella</taxon>
    </lineage>
</organism>
<dbReference type="Gene3D" id="3.40.50.2000">
    <property type="entry name" value="Glycogen Phosphorylase B"/>
    <property type="match status" value="2"/>
</dbReference>
<dbReference type="GO" id="GO:0009244">
    <property type="term" value="P:lipopolysaccharide core region biosynthetic process"/>
    <property type="evidence" value="ECO:0007669"/>
    <property type="project" value="TreeGrafter"/>
</dbReference>
<dbReference type="SUPFAM" id="SSF53756">
    <property type="entry name" value="UDP-Glycosyltransferase/glycogen phosphorylase"/>
    <property type="match status" value="1"/>
</dbReference>
<reference evidence="3 4" key="1">
    <citation type="submission" date="2017-02" db="EMBL/GenBank/DDBJ databases">
        <authorList>
            <person name="Peterson S.W."/>
        </authorList>
    </citation>
    <scope>NUCLEOTIDE SEQUENCE [LARGE SCALE GENOMIC DNA]</scope>
    <source>
        <strain evidence="3 4">ATCC 43324</strain>
    </source>
</reference>
<evidence type="ECO:0000313" key="3">
    <source>
        <dbReference type="EMBL" id="SJZ56872.1"/>
    </source>
</evidence>
<dbReference type="GO" id="GO:0005829">
    <property type="term" value="C:cytosol"/>
    <property type="evidence" value="ECO:0007669"/>
    <property type="project" value="TreeGrafter"/>
</dbReference>
<evidence type="ECO:0000256" key="1">
    <source>
        <dbReference type="ARBA" id="ARBA00022676"/>
    </source>
</evidence>
<proteinExistence type="predicted"/>
<dbReference type="EMBL" id="FUXK01000004">
    <property type="protein sequence ID" value="SJZ56872.1"/>
    <property type="molecule type" value="Genomic_DNA"/>
</dbReference>
<dbReference type="InterPro" id="IPR051199">
    <property type="entry name" value="LPS_LOS_Heptosyltrfase"/>
</dbReference>
<dbReference type="InterPro" id="IPR002201">
    <property type="entry name" value="Glyco_trans_9"/>
</dbReference>
<dbReference type="PANTHER" id="PTHR30160:SF22">
    <property type="entry name" value="LIPOPOLYSACCHARIDE CORE BIOSYNTHESIS PROTEIN"/>
    <property type="match status" value="1"/>
</dbReference>
<dbReference type="PANTHER" id="PTHR30160">
    <property type="entry name" value="TETRAACYLDISACCHARIDE 4'-KINASE-RELATED"/>
    <property type="match status" value="1"/>
</dbReference>
<dbReference type="CDD" id="cd03789">
    <property type="entry name" value="GT9_LPS_heptosyltransferase"/>
    <property type="match status" value="1"/>
</dbReference>
<keyword evidence="2 3" id="KW-0808">Transferase</keyword>
<dbReference type="eggNOG" id="COG0859">
    <property type="taxonomic scope" value="Bacteria"/>
</dbReference>
<dbReference type="Proteomes" id="UP000190065">
    <property type="component" value="Unassembled WGS sequence"/>
</dbReference>